<accession>A0A412EZT9</accession>
<organism evidence="1 2">
    <name type="scientific">Dorea formicigenerans</name>
    <dbReference type="NCBI Taxonomy" id="39486"/>
    <lineage>
        <taxon>Bacteria</taxon>
        <taxon>Bacillati</taxon>
        <taxon>Bacillota</taxon>
        <taxon>Clostridia</taxon>
        <taxon>Lachnospirales</taxon>
        <taxon>Lachnospiraceae</taxon>
        <taxon>Dorea</taxon>
    </lineage>
</organism>
<name>A0A412EZT9_9FIRM</name>
<evidence type="ECO:0000313" key="2">
    <source>
        <dbReference type="Proteomes" id="UP000283652"/>
    </source>
</evidence>
<dbReference type="AlphaFoldDB" id="A0A412EZT9"/>
<dbReference type="SUPFAM" id="SSF55729">
    <property type="entry name" value="Acyl-CoA N-acyltransferases (Nat)"/>
    <property type="match status" value="1"/>
</dbReference>
<dbReference type="RefSeq" id="WP_118398691.1">
    <property type="nucleotide sequence ID" value="NZ_QRUK01000016.1"/>
</dbReference>
<dbReference type="Gene3D" id="3.40.630.30">
    <property type="match status" value="1"/>
</dbReference>
<gene>
    <name evidence="1" type="ORF">DWY33_09485</name>
</gene>
<dbReference type="Proteomes" id="UP000283652">
    <property type="component" value="Unassembled WGS sequence"/>
</dbReference>
<reference evidence="1 2" key="1">
    <citation type="submission" date="2018-08" db="EMBL/GenBank/DDBJ databases">
        <title>A genome reference for cultivated species of the human gut microbiota.</title>
        <authorList>
            <person name="Zou Y."/>
            <person name="Xue W."/>
            <person name="Luo G."/>
        </authorList>
    </citation>
    <scope>NUCLEOTIDE SEQUENCE [LARGE SCALE GENOMIC DNA]</scope>
    <source>
        <strain evidence="1 2">AF25-11</strain>
    </source>
</reference>
<proteinExistence type="predicted"/>
<dbReference type="EMBL" id="QRUK01000016">
    <property type="protein sequence ID" value="RGR58487.1"/>
    <property type="molecule type" value="Genomic_DNA"/>
</dbReference>
<evidence type="ECO:0000313" key="1">
    <source>
        <dbReference type="EMBL" id="RGR58487.1"/>
    </source>
</evidence>
<protein>
    <submittedName>
        <fullName evidence="1">Uncharacterized protein</fullName>
    </submittedName>
</protein>
<comment type="caution">
    <text evidence="1">The sequence shown here is derived from an EMBL/GenBank/DDBJ whole genome shotgun (WGS) entry which is preliminary data.</text>
</comment>
<sequence length="257" mass="30715">MIRLKIKEKLYTYERVIFPDQQIESDADIVRYMRFYDLEKVPKDVQKDSYVTPVTNLCLTVEEIQKEYNKEVRYEVRRADRENITFLIFDKLNISSDIDFIKELAQKYYKFCDVIEQEHLKDNLNLDEFFEFVKQGNIVVSKAEFENGWTYHIYQVDGKNAMLWFSFSDYRKEGANKSMAGWANRGLHNYDILYFKEQGYERYDWGNIASFETPNHIDKFKMSFGGEIKTVYGCFVGNTLKGKILIKLRELRNKSRV</sequence>
<dbReference type="InterPro" id="IPR016181">
    <property type="entry name" value="Acyl_CoA_acyltransferase"/>
</dbReference>